<dbReference type="PROSITE" id="PS00237">
    <property type="entry name" value="G_PROTEIN_RECEP_F1_1"/>
    <property type="match status" value="1"/>
</dbReference>
<evidence type="ECO:0000256" key="3">
    <source>
        <dbReference type="ARBA" id="ARBA00022692"/>
    </source>
</evidence>
<dbReference type="CDD" id="cd00637">
    <property type="entry name" value="7tm_classA_rhodopsin-like"/>
    <property type="match status" value="1"/>
</dbReference>
<keyword evidence="8 9" id="KW-0807">Transducer</keyword>
<dbReference type="Pfam" id="PF00001">
    <property type="entry name" value="7tm_1"/>
    <property type="match status" value="1"/>
</dbReference>
<keyword evidence="11" id="KW-1185">Reference proteome</keyword>
<evidence type="ECO:0000313" key="10">
    <source>
        <dbReference type="EMBL" id="CAB3983097.1"/>
    </source>
</evidence>
<dbReference type="PRINTS" id="PR00237">
    <property type="entry name" value="GPCRRHODOPSN"/>
</dbReference>
<name>A0A6S7FZK2_PARCT</name>
<dbReference type="OrthoDB" id="5963071at2759"/>
<evidence type="ECO:0000256" key="6">
    <source>
        <dbReference type="ARBA" id="ARBA00023136"/>
    </source>
</evidence>
<keyword evidence="3 9" id="KW-0812">Transmembrane</keyword>
<dbReference type="InterPro" id="IPR050569">
    <property type="entry name" value="TAAR"/>
</dbReference>
<dbReference type="PANTHER" id="PTHR24249">
    <property type="entry name" value="HISTAMINE RECEPTOR-RELATED G-PROTEIN COUPLED RECEPTOR"/>
    <property type="match status" value="1"/>
</dbReference>
<dbReference type="AlphaFoldDB" id="A0A6S7FZK2"/>
<dbReference type="EMBL" id="CACRXK020000575">
    <property type="protein sequence ID" value="CAB3983097.1"/>
    <property type="molecule type" value="Genomic_DNA"/>
</dbReference>
<comment type="caution">
    <text evidence="10">The sequence shown here is derived from an EMBL/GenBank/DDBJ whole genome shotgun (WGS) entry which is preliminary data.</text>
</comment>
<dbReference type="GO" id="GO:0004930">
    <property type="term" value="F:G protein-coupled receptor activity"/>
    <property type="evidence" value="ECO:0007669"/>
    <property type="project" value="UniProtKB-KW"/>
</dbReference>
<reference evidence="10" key="1">
    <citation type="submission" date="2020-04" db="EMBL/GenBank/DDBJ databases">
        <authorList>
            <person name="Alioto T."/>
            <person name="Alioto T."/>
            <person name="Gomez Garrido J."/>
        </authorList>
    </citation>
    <scope>NUCLEOTIDE SEQUENCE</scope>
    <source>
        <strain evidence="10">A484AB</strain>
    </source>
</reference>
<keyword evidence="6" id="KW-0472">Membrane</keyword>
<protein>
    <submittedName>
        <fullName evidence="10">Alpha-1A adrenergic receptor-like</fullName>
    </submittedName>
</protein>
<evidence type="ECO:0000256" key="2">
    <source>
        <dbReference type="ARBA" id="ARBA00022475"/>
    </source>
</evidence>
<evidence type="ECO:0000256" key="9">
    <source>
        <dbReference type="RuleBase" id="RU000688"/>
    </source>
</evidence>
<evidence type="ECO:0000256" key="1">
    <source>
        <dbReference type="ARBA" id="ARBA00004651"/>
    </source>
</evidence>
<comment type="subcellular location">
    <subcellularLocation>
        <location evidence="1">Cell membrane</location>
        <topology evidence="1">Multi-pass membrane protein</topology>
    </subcellularLocation>
</comment>
<dbReference type="Proteomes" id="UP001152795">
    <property type="component" value="Unassembled WGS sequence"/>
</dbReference>
<comment type="similarity">
    <text evidence="9">Belongs to the G-protein coupled receptor 1 family.</text>
</comment>
<evidence type="ECO:0000256" key="7">
    <source>
        <dbReference type="ARBA" id="ARBA00023170"/>
    </source>
</evidence>
<dbReference type="InterPro" id="IPR017452">
    <property type="entry name" value="GPCR_Rhodpsn_7TM"/>
</dbReference>
<dbReference type="Gene3D" id="1.20.1070.10">
    <property type="entry name" value="Rhodopsin 7-helix transmembrane proteins"/>
    <property type="match status" value="1"/>
</dbReference>
<evidence type="ECO:0000256" key="8">
    <source>
        <dbReference type="ARBA" id="ARBA00023224"/>
    </source>
</evidence>
<dbReference type="SUPFAM" id="SSF81321">
    <property type="entry name" value="Family A G protein-coupled receptor-like"/>
    <property type="match status" value="1"/>
</dbReference>
<evidence type="ECO:0000313" key="11">
    <source>
        <dbReference type="Proteomes" id="UP001152795"/>
    </source>
</evidence>
<dbReference type="GO" id="GO:0005886">
    <property type="term" value="C:plasma membrane"/>
    <property type="evidence" value="ECO:0007669"/>
    <property type="project" value="UniProtKB-SubCell"/>
</dbReference>
<gene>
    <name evidence="10" type="ORF">PACLA_8A000827</name>
</gene>
<accession>A0A6S7FZK2</accession>
<dbReference type="PANTHER" id="PTHR24249:SF420">
    <property type="entry name" value="G-PROTEIN COUPLED RECEPTORS FAMILY 1 PROFILE DOMAIN-CONTAINING PROTEIN"/>
    <property type="match status" value="1"/>
</dbReference>
<keyword evidence="5 9" id="KW-0297">G-protein coupled receptor</keyword>
<sequence length="265" mass="30173">MADLLVCLTFYPIWIIELTQTILNIDSDQDLFCKLSRSTIWALLFASVATLLAITVDRYLYIVKPLKYPQIVTRRRVTLAISGIWSTSCCLCIILLDHYKKFGSGLRSICYAGDDDIIFLLMSVFVGYVPLTLILILNFQILNVARKQRKRILAESTVTVNTSGEQSSKRLIGVVRFLVCLKAAKTFAIVVAVLTFCVLTPTVVGLVIERSCESCYQIWYIVFQFEFYGVNSIVNAFIYGMRHIKYRKAYGNILLKILRCNKLTN</sequence>
<evidence type="ECO:0000256" key="4">
    <source>
        <dbReference type="ARBA" id="ARBA00022989"/>
    </source>
</evidence>
<proteinExistence type="inferred from homology"/>
<keyword evidence="4" id="KW-1133">Transmembrane helix</keyword>
<keyword evidence="7 9" id="KW-0675">Receptor</keyword>
<evidence type="ECO:0000256" key="5">
    <source>
        <dbReference type="ARBA" id="ARBA00023040"/>
    </source>
</evidence>
<dbReference type="PROSITE" id="PS50262">
    <property type="entry name" value="G_PROTEIN_RECEP_F1_2"/>
    <property type="match status" value="1"/>
</dbReference>
<organism evidence="10 11">
    <name type="scientific">Paramuricea clavata</name>
    <name type="common">Red gorgonian</name>
    <name type="synonym">Violescent sea-whip</name>
    <dbReference type="NCBI Taxonomy" id="317549"/>
    <lineage>
        <taxon>Eukaryota</taxon>
        <taxon>Metazoa</taxon>
        <taxon>Cnidaria</taxon>
        <taxon>Anthozoa</taxon>
        <taxon>Octocorallia</taxon>
        <taxon>Malacalcyonacea</taxon>
        <taxon>Plexauridae</taxon>
        <taxon>Paramuricea</taxon>
    </lineage>
</organism>
<dbReference type="InterPro" id="IPR000276">
    <property type="entry name" value="GPCR_Rhodpsn"/>
</dbReference>
<keyword evidence="2" id="KW-1003">Cell membrane</keyword>